<dbReference type="CDD" id="cd04301">
    <property type="entry name" value="NAT_SF"/>
    <property type="match status" value="1"/>
</dbReference>
<dbReference type="EMBL" id="BJYS01000013">
    <property type="protein sequence ID" value="GEO04258.1"/>
    <property type="molecule type" value="Genomic_DNA"/>
</dbReference>
<name>A0A512AX09_9BACT</name>
<comment type="caution">
    <text evidence="4">The sequence shown here is derived from an EMBL/GenBank/DDBJ whole genome shotgun (WGS) entry which is preliminary data.</text>
</comment>
<dbReference type="Gene3D" id="3.40.630.30">
    <property type="match status" value="1"/>
</dbReference>
<keyword evidence="5" id="KW-1185">Reference proteome</keyword>
<evidence type="ECO:0000256" key="2">
    <source>
        <dbReference type="ARBA" id="ARBA00023315"/>
    </source>
</evidence>
<dbReference type="PANTHER" id="PTHR43877:SF1">
    <property type="entry name" value="ACETYLTRANSFERASE"/>
    <property type="match status" value="1"/>
</dbReference>
<accession>A0A512AX09</accession>
<dbReference type="OrthoDB" id="7356080at2"/>
<protein>
    <recommendedName>
        <fullName evidence="3">N-acetyltransferase domain-containing protein</fullName>
    </recommendedName>
</protein>
<dbReference type="SUPFAM" id="SSF55729">
    <property type="entry name" value="Acyl-CoA N-acyltransferases (Nat)"/>
    <property type="match status" value="1"/>
</dbReference>
<reference evidence="4 5" key="1">
    <citation type="submission" date="2019-07" db="EMBL/GenBank/DDBJ databases">
        <title>Whole genome shotgun sequence of Adhaeribacter aerolatus NBRC 106133.</title>
        <authorList>
            <person name="Hosoyama A."/>
            <person name="Uohara A."/>
            <person name="Ohji S."/>
            <person name="Ichikawa N."/>
        </authorList>
    </citation>
    <scope>NUCLEOTIDE SEQUENCE [LARGE SCALE GENOMIC DNA]</scope>
    <source>
        <strain evidence="4 5">NBRC 106133</strain>
    </source>
</reference>
<proteinExistence type="predicted"/>
<dbReference type="PANTHER" id="PTHR43877">
    <property type="entry name" value="AMINOALKYLPHOSPHONATE N-ACETYLTRANSFERASE-RELATED-RELATED"/>
    <property type="match status" value="1"/>
</dbReference>
<dbReference type="GO" id="GO:0016747">
    <property type="term" value="F:acyltransferase activity, transferring groups other than amino-acyl groups"/>
    <property type="evidence" value="ECO:0007669"/>
    <property type="project" value="InterPro"/>
</dbReference>
<keyword evidence="1" id="KW-0808">Transferase</keyword>
<dbReference type="Proteomes" id="UP000321532">
    <property type="component" value="Unassembled WGS sequence"/>
</dbReference>
<dbReference type="Pfam" id="PF00583">
    <property type="entry name" value="Acetyltransf_1"/>
    <property type="match status" value="1"/>
</dbReference>
<sequence length="150" mass="17147">MFFREAKIEDIPKMHTVRMAVQENKLSDPARITPEDYTLLLTERGKGWVCDVEGDILGFAIVDLQEALVWALFVLPEQEGNFIGRMLHDMMISWCFSRGIPKLTLTTAPGTRAEKFYQKSGWQKIGITETGEVQFQLENNLDELIAPEQI</sequence>
<evidence type="ECO:0000259" key="3">
    <source>
        <dbReference type="PROSITE" id="PS51186"/>
    </source>
</evidence>
<dbReference type="RefSeq" id="WP_146897526.1">
    <property type="nucleotide sequence ID" value="NZ_BJYS01000013.1"/>
</dbReference>
<organism evidence="4 5">
    <name type="scientific">Adhaeribacter aerolatus</name>
    <dbReference type="NCBI Taxonomy" id="670289"/>
    <lineage>
        <taxon>Bacteria</taxon>
        <taxon>Pseudomonadati</taxon>
        <taxon>Bacteroidota</taxon>
        <taxon>Cytophagia</taxon>
        <taxon>Cytophagales</taxon>
        <taxon>Hymenobacteraceae</taxon>
        <taxon>Adhaeribacter</taxon>
    </lineage>
</organism>
<keyword evidence="2" id="KW-0012">Acyltransferase</keyword>
<evidence type="ECO:0000313" key="5">
    <source>
        <dbReference type="Proteomes" id="UP000321532"/>
    </source>
</evidence>
<dbReference type="AlphaFoldDB" id="A0A512AX09"/>
<feature type="domain" description="N-acetyltransferase" evidence="3">
    <location>
        <begin position="1"/>
        <end position="142"/>
    </location>
</feature>
<evidence type="ECO:0000313" key="4">
    <source>
        <dbReference type="EMBL" id="GEO04258.1"/>
    </source>
</evidence>
<gene>
    <name evidence="4" type="ORF">AAE02nite_19220</name>
</gene>
<dbReference type="InterPro" id="IPR000182">
    <property type="entry name" value="GNAT_dom"/>
</dbReference>
<dbReference type="InterPro" id="IPR050832">
    <property type="entry name" value="Bact_Acetyltransf"/>
</dbReference>
<dbReference type="PROSITE" id="PS51186">
    <property type="entry name" value="GNAT"/>
    <property type="match status" value="1"/>
</dbReference>
<evidence type="ECO:0000256" key="1">
    <source>
        <dbReference type="ARBA" id="ARBA00022679"/>
    </source>
</evidence>
<dbReference type="InterPro" id="IPR016181">
    <property type="entry name" value="Acyl_CoA_acyltransferase"/>
</dbReference>